<sequence>MNSRSVLLLRGSRCRHMQGKHVLVVFVHNPTNLDHGQSRVFEPLDTAPGAGPLQSADCGVADLLYLSRRSA</sequence>
<dbReference type="Proteomes" id="UP000799754">
    <property type="component" value="Unassembled WGS sequence"/>
</dbReference>
<accession>A0ACB6RJX2</accession>
<reference evidence="1" key="1">
    <citation type="journal article" date="2020" name="Stud. Mycol.">
        <title>101 Dothideomycetes genomes: a test case for predicting lifestyles and emergence of pathogens.</title>
        <authorList>
            <person name="Haridas S."/>
            <person name="Albert R."/>
            <person name="Binder M."/>
            <person name="Bloem J."/>
            <person name="Labutti K."/>
            <person name="Salamov A."/>
            <person name="Andreopoulos B."/>
            <person name="Baker S."/>
            <person name="Barry K."/>
            <person name="Bills G."/>
            <person name="Bluhm B."/>
            <person name="Cannon C."/>
            <person name="Castanera R."/>
            <person name="Culley D."/>
            <person name="Daum C."/>
            <person name="Ezra D."/>
            <person name="Gonzalez J."/>
            <person name="Henrissat B."/>
            <person name="Kuo A."/>
            <person name="Liang C."/>
            <person name="Lipzen A."/>
            <person name="Lutzoni F."/>
            <person name="Magnuson J."/>
            <person name="Mondo S."/>
            <person name="Nolan M."/>
            <person name="Ohm R."/>
            <person name="Pangilinan J."/>
            <person name="Park H.-J."/>
            <person name="Ramirez L."/>
            <person name="Alfaro M."/>
            <person name="Sun H."/>
            <person name="Tritt A."/>
            <person name="Yoshinaga Y."/>
            <person name="Zwiers L.-H."/>
            <person name="Turgeon B."/>
            <person name="Goodwin S."/>
            <person name="Spatafora J."/>
            <person name="Crous P."/>
            <person name="Grigoriev I."/>
        </authorList>
    </citation>
    <scope>NUCLEOTIDE SEQUENCE</scope>
    <source>
        <strain evidence="1">CBS 525.71</strain>
    </source>
</reference>
<gene>
    <name evidence="1" type="ORF">BU25DRAFT_416284</name>
</gene>
<organism evidence="1 2">
    <name type="scientific">Macroventuria anomochaeta</name>
    <dbReference type="NCBI Taxonomy" id="301207"/>
    <lineage>
        <taxon>Eukaryota</taxon>
        <taxon>Fungi</taxon>
        <taxon>Dikarya</taxon>
        <taxon>Ascomycota</taxon>
        <taxon>Pezizomycotina</taxon>
        <taxon>Dothideomycetes</taxon>
        <taxon>Pleosporomycetidae</taxon>
        <taxon>Pleosporales</taxon>
        <taxon>Pleosporineae</taxon>
        <taxon>Didymellaceae</taxon>
        <taxon>Macroventuria</taxon>
    </lineage>
</organism>
<protein>
    <submittedName>
        <fullName evidence="1">Uncharacterized protein</fullName>
    </submittedName>
</protein>
<evidence type="ECO:0000313" key="2">
    <source>
        <dbReference type="Proteomes" id="UP000799754"/>
    </source>
</evidence>
<name>A0ACB6RJX2_9PLEO</name>
<evidence type="ECO:0000313" key="1">
    <source>
        <dbReference type="EMBL" id="KAF2621264.1"/>
    </source>
</evidence>
<proteinExistence type="predicted"/>
<dbReference type="EMBL" id="MU006758">
    <property type="protein sequence ID" value="KAF2621264.1"/>
    <property type="molecule type" value="Genomic_DNA"/>
</dbReference>
<keyword evidence="2" id="KW-1185">Reference proteome</keyword>
<comment type="caution">
    <text evidence="1">The sequence shown here is derived from an EMBL/GenBank/DDBJ whole genome shotgun (WGS) entry which is preliminary data.</text>
</comment>